<name>A0ABQ3I834_9BACT</name>
<accession>A0ABQ3I834</accession>
<proteinExistence type="predicted"/>
<gene>
    <name evidence="1" type="ORF">GCM10011340_27860</name>
</gene>
<evidence type="ECO:0000313" key="2">
    <source>
        <dbReference type="Proteomes" id="UP000658258"/>
    </source>
</evidence>
<dbReference type="EMBL" id="BNAG01000004">
    <property type="protein sequence ID" value="GHE70587.1"/>
    <property type="molecule type" value="Genomic_DNA"/>
</dbReference>
<keyword evidence="2" id="KW-1185">Reference proteome</keyword>
<dbReference type="RefSeq" id="WP_189630900.1">
    <property type="nucleotide sequence ID" value="NZ_BNAG01000004.1"/>
</dbReference>
<protein>
    <submittedName>
        <fullName evidence="1">Uncharacterized protein</fullName>
    </submittedName>
</protein>
<organism evidence="1 2">
    <name type="scientific">Roseivirga thermotolerans</name>
    <dbReference type="NCBI Taxonomy" id="1758176"/>
    <lineage>
        <taxon>Bacteria</taxon>
        <taxon>Pseudomonadati</taxon>
        <taxon>Bacteroidota</taxon>
        <taxon>Cytophagia</taxon>
        <taxon>Cytophagales</taxon>
        <taxon>Roseivirgaceae</taxon>
        <taxon>Roseivirga</taxon>
    </lineage>
</organism>
<sequence>MKHKRTALVVGVGLCLILLVTLAQWVMAPIHKLNDWEKPIEASRAKNEPWPVNTAPLDSLQRELALRKALLELPKKDSIHLLINLADSSINLFMNGLTIYQAKATAIEVDPLIKRLNTSVYWAQWSIPRKTVFSQANIVKEPVIEKVAPKTQEEFLASVTSPDSLIYDPAFVHLALDNGTQLILSDEANKFGGRTGRKLYSAYRWRRRGVFLKSVITFSQYTYEPKVYLEAENKALTAIYRALPEQPKVVIYYR</sequence>
<comment type="caution">
    <text evidence="1">The sequence shown here is derived from an EMBL/GenBank/DDBJ whole genome shotgun (WGS) entry which is preliminary data.</text>
</comment>
<dbReference type="Proteomes" id="UP000658258">
    <property type="component" value="Unassembled WGS sequence"/>
</dbReference>
<reference evidence="2" key="1">
    <citation type="journal article" date="2019" name="Int. J. Syst. Evol. Microbiol.">
        <title>The Global Catalogue of Microorganisms (GCM) 10K type strain sequencing project: providing services to taxonomists for standard genome sequencing and annotation.</title>
        <authorList>
            <consortium name="The Broad Institute Genomics Platform"/>
            <consortium name="The Broad Institute Genome Sequencing Center for Infectious Disease"/>
            <person name="Wu L."/>
            <person name="Ma J."/>
        </authorList>
    </citation>
    <scope>NUCLEOTIDE SEQUENCE [LARGE SCALE GENOMIC DNA]</scope>
    <source>
        <strain evidence="2">CGMCC 1.15111</strain>
    </source>
</reference>
<evidence type="ECO:0000313" key="1">
    <source>
        <dbReference type="EMBL" id="GHE70587.1"/>
    </source>
</evidence>